<dbReference type="EMBL" id="CAFBND010000016">
    <property type="protein sequence ID" value="CAB4933579.1"/>
    <property type="molecule type" value="Genomic_DNA"/>
</dbReference>
<dbReference type="AlphaFoldDB" id="A0A6J7RED8"/>
<name>A0A6J7RED8_9ZZZZ</name>
<dbReference type="InterPro" id="IPR002539">
    <property type="entry name" value="MaoC-like_dom"/>
</dbReference>
<evidence type="ECO:0000313" key="2">
    <source>
        <dbReference type="EMBL" id="CAB4846921.1"/>
    </source>
</evidence>
<dbReference type="Gene3D" id="3.10.129.10">
    <property type="entry name" value="Hotdog Thioesterase"/>
    <property type="match status" value="1"/>
</dbReference>
<evidence type="ECO:0000259" key="1">
    <source>
        <dbReference type="Pfam" id="PF01575"/>
    </source>
</evidence>
<evidence type="ECO:0000313" key="4">
    <source>
        <dbReference type="EMBL" id="CAB5027112.1"/>
    </source>
</evidence>
<reference evidence="4" key="1">
    <citation type="submission" date="2020-05" db="EMBL/GenBank/DDBJ databases">
        <authorList>
            <person name="Chiriac C."/>
            <person name="Salcher M."/>
            <person name="Ghai R."/>
            <person name="Kavagutti S V."/>
        </authorList>
    </citation>
    <scope>NUCLEOTIDE SEQUENCE</scope>
</reference>
<evidence type="ECO:0000313" key="3">
    <source>
        <dbReference type="EMBL" id="CAB4933579.1"/>
    </source>
</evidence>
<organism evidence="4">
    <name type="scientific">freshwater metagenome</name>
    <dbReference type="NCBI Taxonomy" id="449393"/>
    <lineage>
        <taxon>unclassified sequences</taxon>
        <taxon>metagenomes</taxon>
        <taxon>ecological metagenomes</taxon>
    </lineage>
</organism>
<dbReference type="SUPFAM" id="SSF54637">
    <property type="entry name" value="Thioesterase/thiol ester dehydrase-isomerase"/>
    <property type="match status" value="1"/>
</dbReference>
<dbReference type="EMBL" id="CAFBPU010000010">
    <property type="protein sequence ID" value="CAB5027112.1"/>
    <property type="molecule type" value="Genomic_DNA"/>
</dbReference>
<feature type="domain" description="MaoC-like" evidence="1">
    <location>
        <begin position="19"/>
        <end position="105"/>
    </location>
</feature>
<dbReference type="InterPro" id="IPR029069">
    <property type="entry name" value="HotDog_dom_sf"/>
</dbReference>
<dbReference type="EMBL" id="CAFBIZ010000025">
    <property type="protein sequence ID" value="CAB4846921.1"/>
    <property type="molecule type" value="Genomic_DNA"/>
</dbReference>
<sequence length="147" mass="15371">MSAASPTLGDEIPTFVVESVSAENMKLMALLLRDPNPIHFDLDAVASAGLGSRVVNQGGTTLAYVYNMLEAWAGPEGAVRRVGCRFRGNVFAGDHVTAGGVVTCVRILPDGIDVDCDVWVERSDGVRVITGTATVGLPAPATREATT</sequence>
<dbReference type="Pfam" id="PF01575">
    <property type="entry name" value="MaoC_dehydratas"/>
    <property type="match status" value="1"/>
</dbReference>
<accession>A0A6J7RED8</accession>
<gene>
    <name evidence="2" type="ORF">UFOPK3268_00331</name>
    <name evidence="3" type="ORF">UFOPK3752_00589</name>
    <name evidence="4" type="ORF">UFOPK4150_00628</name>
</gene>
<proteinExistence type="predicted"/>
<protein>
    <submittedName>
        <fullName evidence="4">Unannotated protein</fullName>
    </submittedName>
</protein>